<proteinExistence type="predicted"/>
<dbReference type="RefSeq" id="WP_142617034.1">
    <property type="nucleotide sequence ID" value="NZ_VIRM01000004.1"/>
</dbReference>
<dbReference type="AlphaFoldDB" id="A0A544Z2K6"/>
<dbReference type="PANTHER" id="PTHR39168:SF1">
    <property type="entry name" value="TRANSCRIPTIONAL REGULATORY PROTEIN"/>
    <property type="match status" value="1"/>
</dbReference>
<dbReference type="NCBIfam" id="NF033788">
    <property type="entry name" value="HTH_metalloreg"/>
    <property type="match status" value="1"/>
</dbReference>
<comment type="caution">
    <text evidence="2">The sequence shown here is derived from an EMBL/GenBank/DDBJ whole genome shotgun (WGS) entry which is preliminary data.</text>
</comment>
<dbReference type="CDD" id="cd00090">
    <property type="entry name" value="HTH_ARSR"/>
    <property type="match status" value="1"/>
</dbReference>
<dbReference type="PRINTS" id="PR00778">
    <property type="entry name" value="HTHARSR"/>
</dbReference>
<evidence type="ECO:0000259" key="1">
    <source>
        <dbReference type="PROSITE" id="PS50987"/>
    </source>
</evidence>
<protein>
    <submittedName>
        <fullName evidence="2">Winged helix-turn-helix transcriptional regulator</fullName>
    </submittedName>
</protein>
<dbReference type="PROSITE" id="PS50987">
    <property type="entry name" value="HTH_ARSR_2"/>
    <property type="match status" value="1"/>
</dbReference>
<dbReference type="InterPro" id="IPR036390">
    <property type="entry name" value="WH_DNA-bd_sf"/>
</dbReference>
<evidence type="ECO:0000313" key="3">
    <source>
        <dbReference type="Proteomes" id="UP000316541"/>
    </source>
</evidence>
<dbReference type="GO" id="GO:0003700">
    <property type="term" value="F:DNA-binding transcription factor activity"/>
    <property type="evidence" value="ECO:0007669"/>
    <property type="project" value="InterPro"/>
</dbReference>
<dbReference type="GO" id="GO:0032791">
    <property type="term" value="F:lead ion binding"/>
    <property type="evidence" value="ECO:0007669"/>
    <property type="project" value="TreeGrafter"/>
</dbReference>
<evidence type="ECO:0000313" key="2">
    <source>
        <dbReference type="EMBL" id="TQS23277.1"/>
    </source>
</evidence>
<dbReference type="SMART" id="SM00418">
    <property type="entry name" value="HTH_ARSR"/>
    <property type="match status" value="1"/>
</dbReference>
<accession>A0A544Z2K6</accession>
<dbReference type="EMBL" id="VIRM01000004">
    <property type="protein sequence ID" value="TQS23277.1"/>
    <property type="molecule type" value="Genomic_DNA"/>
</dbReference>
<dbReference type="GO" id="GO:0097063">
    <property type="term" value="F:cadmium ion sensor activity"/>
    <property type="evidence" value="ECO:0007669"/>
    <property type="project" value="TreeGrafter"/>
</dbReference>
<dbReference type="Proteomes" id="UP000316541">
    <property type="component" value="Unassembled WGS sequence"/>
</dbReference>
<feature type="domain" description="HTH arsR-type" evidence="1">
    <location>
        <begin position="55"/>
        <end position="150"/>
    </location>
</feature>
<dbReference type="SUPFAM" id="SSF46785">
    <property type="entry name" value="Winged helix' DNA-binding domain"/>
    <property type="match status" value="1"/>
</dbReference>
<reference evidence="2 3" key="1">
    <citation type="submission" date="2019-07" db="EMBL/GenBank/DDBJ databases">
        <title>Microbispora hainanensis DSM 45428.</title>
        <authorList>
            <person name="Thawai C."/>
        </authorList>
    </citation>
    <scope>NUCLEOTIDE SEQUENCE [LARGE SCALE GENOMIC DNA]</scope>
    <source>
        <strain evidence="2 3">DSM 45428</strain>
    </source>
</reference>
<dbReference type="GO" id="GO:0003677">
    <property type="term" value="F:DNA binding"/>
    <property type="evidence" value="ECO:0007669"/>
    <property type="project" value="TreeGrafter"/>
</dbReference>
<dbReference type="InterPro" id="IPR011991">
    <property type="entry name" value="ArsR-like_HTH"/>
</dbReference>
<dbReference type="InterPro" id="IPR001845">
    <property type="entry name" value="HTH_ArsR_DNA-bd_dom"/>
</dbReference>
<dbReference type="GO" id="GO:0010288">
    <property type="term" value="P:response to lead ion"/>
    <property type="evidence" value="ECO:0007669"/>
    <property type="project" value="TreeGrafter"/>
</dbReference>
<name>A0A544Z2K6_9ACTN</name>
<gene>
    <name evidence="2" type="ORF">FLX08_05255</name>
</gene>
<dbReference type="InterPro" id="IPR036388">
    <property type="entry name" value="WH-like_DNA-bd_sf"/>
</dbReference>
<dbReference type="InterPro" id="IPR052543">
    <property type="entry name" value="HTH_Metal-responsive_Reg"/>
</dbReference>
<organism evidence="2 3">
    <name type="scientific">Microbispora hainanensis</name>
    <dbReference type="NCBI Taxonomy" id="568844"/>
    <lineage>
        <taxon>Bacteria</taxon>
        <taxon>Bacillati</taxon>
        <taxon>Actinomycetota</taxon>
        <taxon>Actinomycetes</taxon>
        <taxon>Streptosporangiales</taxon>
        <taxon>Streptosporangiaceae</taxon>
        <taxon>Microbispora</taxon>
    </lineage>
</organism>
<dbReference type="Pfam" id="PF12840">
    <property type="entry name" value="HTH_20"/>
    <property type="match status" value="1"/>
</dbReference>
<dbReference type="Gene3D" id="1.10.10.10">
    <property type="entry name" value="Winged helix-like DNA-binding domain superfamily/Winged helix DNA-binding domain"/>
    <property type="match status" value="1"/>
</dbReference>
<dbReference type="GO" id="GO:0046686">
    <property type="term" value="P:response to cadmium ion"/>
    <property type="evidence" value="ECO:0007669"/>
    <property type="project" value="TreeGrafter"/>
</dbReference>
<sequence length="286" mass="29774">MSVTHDRTHAAVLGAAGAAPEPGTAEIARNAEIAGSAGVAPNAGIAAGEEIGGTAEVAGDADIAPVAALIADATRAAMLTALLDGRALAAGELATIAGVSAPTASSHLARLLDGGLVTVVKQGRHRYYRLAGPDVARTLEVLARISGRVAVRSLRQSRQARLLREARSCYDHLAGRVGVELYDALVREGRLIEADGGCLLTASGADALAELGVDVERVRRARRRFAPDCLDWLERRPHLGGALGAAVLDRLLAREWLVRGTVPRALRLTGAGREGLERIFGCKDLS</sequence>
<dbReference type="PANTHER" id="PTHR39168">
    <property type="entry name" value="TRANSCRIPTIONAL REGULATOR-RELATED"/>
    <property type="match status" value="1"/>
</dbReference>